<organism evidence="2 3">
    <name type="scientific">Geothrix rubra</name>
    <dbReference type="NCBI Taxonomy" id="2927977"/>
    <lineage>
        <taxon>Bacteria</taxon>
        <taxon>Pseudomonadati</taxon>
        <taxon>Acidobacteriota</taxon>
        <taxon>Holophagae</taxon>
        <taxon>Holophagales</taxon>
        <taxon>Holophagaceae</taxon>
        <taxon>Geothrix</taxon>
    </lineage>
</organism>
<dbReference type="CDD" id="cd04179">
    <property type="entry name" value="DPM_DPG-synthase_like"/>
    <property type="match status" value="1"/>
</dbReference>
<dbReference type="InterPro" id="IPR029044">
    <property type="entry name" value="Nucleotide-diphossugar_trans"/>
</dbReference>
<name>A0ABQ5Q1I8_9BACT</name>
<accession>A0ABQ5Q1I8</accession>
<dbReference type="PANTHER" id="PTHR48090:SF7">
    <property type="entry name" value="RFBJ PROTEIN"/>
    <property type="match status" value="1"/>
</dbReference>
<dbReference type="SUPFAM" id="SSF53448">
    <property type="entry name" value="Nucleotide-diphospho-sugar transferases"/>
    <property type="match status" value="1"/>
</dbReference>
<proteinExistence type="predicted"/>
<dbReference type="InterPro" id="IPR001173">
    <property type="entry name" value="Glyco_trans_2-like"/>
</dbReference>
<evidence type="ECO:0000259" key="1">
    <source>
        <dbReference type="Pfam" id="PF00535"/>
    </source>
</evidence>
<reference evidence="2 3" key="1">
    <citation type="journal article" date="2023" name="Antonie Van Leeuwenhoek">
        <title>Mesoterricola silvestris gen. nov., sp. nov., Mesoterricola sediminis sp. nov., Geothrix oryzae sp. nov., Geothrix edaphica sp. nov., Geothrix rubra sp. nov., and Geothrix limicola sp. nov., six novel members of Acidobacteriota isolated from soils.</title>
        <authorList>
            <person name="Itoh H."/>
            <person name="Sugisawa Y."/>
            <person name="Mise K."/>
            <person name="Xu Z."/>
            <person name="Kuniyasu M."/>
            <person name="Ushijima N."/>
            <person name="Kawano K."/>
            <person name="Kobayashi E."/>
            <person name="Shiratori Y."/>
            <person name="Masuda Y."/>
            <person name="Senoo K."/>
        </authorList>
    </citation>
    <scope>NUCLEOTIDE SEQUENCE [LARGE SCALE GENOMIC DNA]</scope>
    <source>
        <strain evidence="2 3">Red803</strain>
    </source>
</reference>
<dbReference type="InterPro" id="IPR050256">
    <property type="entry name" value="Glycosyltransferase_2"/>
</dbReference>
<evidence type="ECO:0000313" key="2">
    <source>
        <dbReference type="EMBL" id="GLH68605.1"/>
    </source>
</evidence>
<comment type="caution">
    <text evidence="2">The sequence shown here is derived from an EMBL/GenBank/DDBJ whole genome shotgun (WGS) entry which is preliminary data.</text>
</comment>
<dbReference type="RefSeq" id="WP_285722127.1">
    <property type="nucleotide sequence ID" value="NZ_BSDD01000001.1"/>
</dbReference>
<protein>
    <submittedName>
        <fullName evidence="2">Glycosyl transferase family 2</fullName>
    </submittedName>
</protein>
<keyword evidence="3" id="KW-1185">Reference proteome</keyword>
<keyword evidence="2" id="KW-0808">Transferase</keyword>
<dbReference type="Pfam" id="PF00535">
    <property type="entry name" value="Glycos_transf_2"/>
    <property type="match status" value="1"/>
</dbReference>
<dbReference type="Gene3D" id="3.90.550.10">
    <property type="entry name" value="Spore Coat Polysaccharide Biosynthesis Protein SpsA, Chain A"/>
    <property type="match status" value="1"/>
</dbReference>
<dbReference type="EMBL" id="BSDD01000001">
    <property type="protein sequence ID" value="GLH68605.1"/>
    <property type="molecule type" value="Genomic_DNA"/>
</dbReference>
<evidence type="ECO:0000313" key="3">
    <source>
        <dbReference type="Proteomes" id="UP001165089"/>
    </source>
</evidence>
<dbReference type="PANTHER" id="PTHR48090">
    <property type="entry name" value="UNDECAPRENYL-PHOSPHATE 4-DEOXY-4-FORMAMIDO-L-ARABINOSE TRANSFERASE-RELATED"/>
    <property type="match status" value="1"/>
</dbReference>
<dbReference type="Proteomes" id="UP001165089">
    <property type="component" value="Unassembled WGS sequence"/>
</dbReference>
<gene>
    <name evidence="2" type="ORF">GETHPA_01380</name>
</gene>
<feature type="domain" description="Glycosyltransferase 2-like" evidence="1">
    <location>
        <begin position="13"/>
        <end position="171"/>
    </location>
</feature>
<sequence>MSGGDGRPRIAAIIAAHDEGGHIGAVLRGLRPYGLHRILVVDDGSSDGTGSLAAAEGAEVLRLEPGQGGGKGQALRAGIARLKADDFDYYLFLDGDGQHDPADLKGFLDHLAAHPRTDFLIGSRFLDRARIPARRWRTNALGTWTLGRIAGVTWEDTQSGFRMIRKKVLDRLDLKATGFAIEMEIAMKAADWNLAWAHIPIQAIYHGGGSHFRGALDTWLIAKFSLRC</sequence>
<dbReference type="GO" id="GO:0016740">
    <property type="term" value="F:transferase activity"/>
    <property type="evidence" value="ECO:0007669"/>
    <property type="project" value="UniProtKB-KW"/>
</dbReference>